<sequence length="223" mass="25822">MFKKWIIVIAALLFIGIVIRISFIITSNHQHSEHLDVVEPKNALPIIVEKQGVTKVNGHVIVNKTYQLPQNYKPGENKKARHKLNEMLDKAEQKELDLKYISGYRSYKNQQKVVKSYIENDGEKVAKQYTAKPGHSEHQTGLAFDVGTQRPLEDFHNDFEHTKEAHWLAHNASEYGFIIRYPKGQSNQTGYAYEAWHLRYVGPELAKIIDNQDTNLESYYQLN</sequence>
<proteinExistence type="predicted"/>
<dbReference type="InterPro" id="IPR058193">
    <property type="entry name" value="VanY/YodJ_core_dom"/>
</dbReference>
<name>A0A9X4R331_9STAP</name>
<gene>
    <name evidence="2" type="ORF">M4L21_14710</name>
</gene>
<accession>A0A9X4R331</accession>
<dbReference type="RefSeq" id="WP_277582370.1">
    <property type="nucleotide sequence ID" value="NZ_JAMBPV010000014.1"/>
</dbReference>
<comment type="caution">
    <text evidence="2">The sequence shown here is derived from an EMBL/GenBank/DDBJ whole genome shotgun (WGS) entry which is preliminary data.</text>
</comment>
<dbReference type="PANTHER" id="PTHR34385:SF1">
    <property type="entry name" value="PEPTIDOGLYCAN L-ALANYL-D-GLUTAMATE ENDOPEPTIDASE CWLK"/>
    <property type="match status" value="1"/>
</dbReference>
<dbReference type="InterPro" id="IPR009045">
    <property type="entry name" value="Zn_M74/Hedgehog-like"/>
</dbReference>
<dbReference type="Pfam" id="PF02557">
    <property type="entry name" value="VanY"/>
    <property type="match status" value="1"/>
</dbReference>
<protein>
    <submittedName>
        <fullName evidence="2">M15 family metallopeptidase</fullName>
    </submittedName>
</protein>
<dbReference type="SUPFAM" id="SSF55166">
    <property type="entry name" value="Hedgehog/DD-peptidase"/>
    <property type="match status" value="1"/>
</dbReference>
<dbReference type="GO" id="GO:0006508">
    <property type="term" value="P:proteolysis"/>
    <property type="evidence" value="ECO:0007669"/>
    <property type="project" value="InterPro"/>
</dbReference>
<evidence type="ECO:0000259" key="1">
    <source>
        <dbReference type="Pfam" id="PF02557"/>
    </source>
</evidence>
<evidence type="ECO:0000313" key="3">
    <source>
        <dbReference type="Proteomes" id="UP001152302"/>
    </source>
</evidence>
<dbReference type="AlphaFoldDB" id="A0A9X4R331"/>
<organism evidence="2 3">
    <name type="scientific">Staphylococcus equorum</name>
    <dbReference type="NCBI Taxonomy" id="246432"/>
    <lineage>
        <taxon>Bacteria</taxon>
        <taxon>Bacillati</taxon>
        <taxon>Bacillota</taxon>
        <taxon>Bacilli</taxon>
        <taxon>Bacillales</taxon>
        <taxon>Staphylococcaceae</taxon>
        <taxon>Staphylococcus</taxon>
    </lineage>
</organism>
<feature type="domain" description="D-alanyl-D-alanine carboxypeptidase-like core" evidence="1">
    <location>
        <begin position="77"/>
        <end position="202"/>
    </location>
</feature>
<reference evidence="2" key="1">
    <citation type="submission" date="2022-05" db="EMBL/GenBank/DDBJ databases">
        <title>Comparative genomics of Staphylococcus equorum isolates.</title>
        <authorList>
            <person name="Luelf R.H."/>
        </authorList>
    </citation>
    <scope>NUCLEOTIDE SEQUENCE</scope>
    <source>
        <strain evidence="2">TMW 2.2343</strain>
    </source>
</reference>
<dbReference type="CDD" id="cd14852">
    <property type="entry name" value="LD-carboxypeptidase"/>
    <property type="match status" value="1"/>
</dbReference>
<dbReference type="Gene3D" id="3.30.1380.10">
    <property type="match status" value="1"/>
</dbReference>
<dbReference type="EMBL" id="JAMBPX010000014">
    <property type="protein sequence ID" value="MDG0860549.1"/>
    <property type="molecule type" value="Genomic_DNA"/>
</dbReference>
<dbReference type="InterPro" id="IPR052179">
    <property type="entry name" value="DD-CPase-like"/>
</dbReference>
<evidence type="ECO:0000313" key="2">
    <source>
        <dbReference type="EMBL" id="MDG0860549.1"/>
    </source>
</evidence>
<dbReference type="InterPro" id="IPR003709">
    <property type="entry name" value="VanY-like_core_dom"/>
</dbReference>
<dbReference type="GO" id="GO:0008233">
    <property type="term" value="F:peptidase activity"/>
    <property type="evidence" value="ECO:0007669"/>
    <property type="project" value="InterPro"/>
</dbReference>
<dbReference type="Proteomes" id="UP001152302">
    <property type="component" value="Unassembled WGS sequence"/>
</dbReference>
<dbReference type="PANTHER" id="PTHR34385">
    <property type="entry name" value="D-ALANYL-D-ALANINE CARBOXYPEPTIDASE"/>
    <property type="match status" value="1"/>
</dbReference>